<dbReference type="InterPro" id="IPR015422">
    <property type="entry name" value="PyrdxlP-dep_Trfase_small"/>
</dbReference>
<gene>
    <name evidence="4" type="ORF">VIBR0546_12532</name>
</gene>
<accession>E8LP01</accession>
<evidence type="ECO:0000313" key="5">
    <source>
        <dbReference type="Proteomes" id="UP000004371"/>
    </source>
</evidence>
<dbReference type="STRING" id="945543.VIBR0546_12532"/>
<dbReference type="Gene3D" id="3.90.1150.10">
    <property type="entry name" value="Aspartate Aminotransferase, domain 1"/>
    <property type="match status" value="1"/>
</dbReference>
<dbReference type="Gene3D" id="3.40.640.10">
    <property type="entry name" value="Type I PLP-dependent aspartate aminotransferase-like (Major domain)"/>
    <property type="match status" value="1"/>
</dbReference>
<dbReference type="Proteomes" id="UP000004371">
    <property type="component" value="Unassembled WGS sequence"/>
</dbReference>
<dbReference type="SUPFAM" id="SSF53383">
    <property type="entry name" value="PLP-dependent transferases"/>
    <property type="match status" value="1"/>
</dbReference>
<comment type="caution">
    <text evidence="4">The sequence shown here is derived from an EMBL/GenBank/DDBJ whole genome shotgun (WGS) entry which is preliminary data.</text>
</comment>
<name>E8LP01_9VIBR</name>
<evidence type="ECO:0000256" key="3">
    <source>
        <dbReference type="RuleBase" id="RU004508"/>
    </source>
</evidence>
<dbReference type="InterPro" id="IPR015424">
    <property type="entry name" value="PyrdxlP-dep_Trfase"/>
</dbReference>
<dbReference type="GO" id="GO:0030170">
    <property type="term" value="F:pyridoxal phosphate binding"/>
    <property type="evidence" value="ECO:0007669"/>
    <property type="project" value="TreeGrafter"/>
</dbReference>
<protein>
    <submittedName>
        <fullName evidence="4">Aminotransferase</fullName>
    </submittedName>
</protein>
<evidence type="ECO:0000256" key="1">
    <source>
        <dbReference type="ARBA" id="ARBA00022898"/>
    </source>
</evidence>
<dbReference type="InterPro" id="IPR000653">
    <property type="entry name" value="DegT/StrS_aminotransferase"/>
</dbReference>
<keyword evidence="1 3" id="KW-0663">Pyridoxal phosphate</keyword>
<dbReference type="GO" id="GO:0000271">
    <property type="term" value="P:polysaccharide biosynthetic process"/>
    <property type="evidence" value="ECO:0007669"/>
    <property type="project" value="TreeGrafter"/>
</dbReference>
<organism evidence="4 5">
    <name type="scientific">Vibrio brasiliensis LMG 20546</name>
    <dbReference type="NCBI Taxonomy" id="945543"/>
    <lineage>
        <taxon>Bacteria</taxon>
        <taxon>Pseudomonadati</taxon>
        <taxon>Pseudomonadota</taxon>
        <taxon>Gammaproteobacteria</taxon>
        <taxon>Vibrionales</taxon>
        <taxon>Vibrionaceae</taxon>
        <taxon>Vibrio</taxon>
        <taxon>Vibrio oreintalis group</taxon>
    </lineage>
</organism>
<dbReference type="RefSeq" id="WP_006877563.1">
    <property type="nucleotide sequence ID" value="NZ_AEVS01000008.1"/>
</dbReference>
<keyword evidence="4" id="KW-0032">Aminotransferase</keyword>
<dbReference type="PANTHER" id="PTHR30244">
    <property type="entry name" value="TRANSAMINASE"/>
    <property type="match status" value="1"/>
</dbReference>
<sequence>MEKFTKSFTQQAPIPDEGIALAIEVMQSGRLHRYNVEQGEKSTTDLLEIAFAKYLGVDNCLACASCGYALHIALRCVGVTQGDLVLCNAFTLAPVPGAINNAGATPVLVDIDQNLCIDLDDLEYKASQSGAKFLLLSHMRGHIADMDRVIDICHRHDLTLIEDCAHTMGAKWNGKLSGSFGDVACFSTQTYKHMNSGEGGLLVTPHHKIMAKAIIYSGSYMLYDRHHAAPDKQAFDDVRLLTPNYSGRMDNLRAATLLPQLAKLDEDCKAWNLRHDIVAEVLASCDKIRLTERSDKEQFVASSIQFSVPSLGYHQFESLIERCAHRGVVIKWFGSHVPESYTSKYDSWAYLGDSVTLSNADQVLATLLDMRLPLTFDEADCNLIAKIIVEEVEASYE</sequence>
<keyword evidence="4" id="KW-0808">Transferase</keyword>
<evidence type="ECO:0000256" key="2">
    <source>
        <dbReference type="ARBA" id="ARBA00037999"/>
    </source>
</evidence>
<reference evidence="4 5" key="1">
    <citation type="journal article" date="2012" name="Int. J. Syst. Evol. Microbiol.">
        <title>Vibrio caribbeanicus sp. nov., isolated from the marine sponge Scleritoderma cyanea.</title>
        <authorList>
            <person name="Hoffmann M."/>
            <person name="Monday S.R."/>
            <person name="Allard M.W."/>
            <person name="Strain E.A."/>
            <person name="Whittaker P."/>
            <person name="Naum M."/>
            <person name="McCarthy P.J."/>
            <person name="Lopez J.V."/>
            <person name="Fischer M."/>
            <person name="Brown E.W."/>
        </authorList>
    </citation>
    <scope>NUCLEOTIDE SEQUENCE [LARGE SCALE GENOMIC DNA]</scope>
    <source>
        <strain evidence="4 5">LMG 20546</strain>
    </source>
</reference>
<dbReference type="eggNOG" id="COG0399">
    <property type="taxonomic scope" value="Bacteria"/>
</dbReference>
<dbReference type="OrthoDB" id="9804264at2"/>
<comment type="similarity">
    <text evidence="2 3">Belongs to the DegT/DnrJ/EryC1 family.</text>
</comment>
<dbReference type="InterPro" id="IPR015421">
    <property type="entry name" value="PyrdxlP-dep_Trfase_major"/>
</dbReference>
<dbReference type="EMBL" id="AEVS01000008">
    <property type="protein sequence ID" value="EGA67463.1"/>
    <property type="molecule type" value="Genomic_DNA"/>
</dbReference>
<keyword evidence="5" id="KW-1185">Reference proteome</keyword>
<proteinExistence type="inferred from homology"/>
<dbReference type="Pfam" id="PF01041">
    <property type="entry name" value="DegT_DnrJ_EryC1"/>
    <property type="match status" value="1"/>
</dbReference>
<dbReference type="AlphaFoldDB" id="E8LP01"/>
<dbReference type="GO" id="GO:0008483">
    <property type="term" value="F:transaminase activity"/>
    <property type="evidence" value="ECO:0007669"/>
    <property type="project" value="UniProtKB-KW"/>
</dbReference>
<dbReference type="PANTHER" id="PTHR30244:SF34">
    <property type="entry name" value="DTDP-4-AMINO-4,6-DIDEOXYGALACTOSE TRANSAMINASE"/>
    <property type="match status" value="1"/>
</dbReference>
<evidence type="ECO:0000313" key="4">
    <source>
        <dbReference type="EMBL" id="EGA67463.1"/>
    </source>
</evidence>